<accession>A0AB39LCS5</accession>
<evidence type="ECO:0000259" key="1">
    <source>
        <dbReference type="Pfam" id="PF07510"/>
    </source>
</evidence>
<dbReference type="AlphaFoldDB" id="A0AB39LCS5"/>
<reference evidence="3" key="1">
    <citation type="submission" date="2024-07" db="EMBL/GenBank/DDBJ databases">
        <authorList>
            <person name="Li G."/>
        </authorList>
    </citation>
    <scope>NUCLEOTIDE SEQUENCE</scope>
    <source>
        <strain evidence="3">CP1998</strain>
    </source>
</reference>
<sequence length="123" mass="14207">MNLNAEIINSAQPKFNFGQIDEKELSDKIKTAHRNTVRMILKIIAYQHQSELLPEKWEIEHILPQKWQSSYFPTNSDSEVKELVEHIGNKIPIEKKVNIIASNGYFAKKKKATRSPKLASYLS</sequence>
<dbReference type="EMBL" id="CP163380">
    <property type="protein sequence ID" value="XDP50195.1"/>
    <property type="molecule type" value="Genomic_DNA"/>
</dbReference>
<evidence type="ECO:0000313" key="2">
    <source>
        <dbReference type="EMBL" id="XDP50195.1"/>
    </source>
</evidence>
<organism evidence="3">
    <name type="scientific">Streptococcus sp. CP1998</name>
    <dbReference type="NCBI Taxonomy" id="3238303"/>
    <lineage>
        <taxon>Bacteria</taxon>
        <taxon>Bacillati</taxon>
        <taxon>Bacillota</taxon>
        <taxon>Bacilli</taxon>
        <taxon>Lactobacillales</taxon>
        <taxon>Streptococcaceae</taxon>
        <taxon>Streptococcus</taxon>
    </lineage>
</organism>
<dbReference type="Pfam" id="PF07510">
    <property type="entry name" value="GmrSD_C"/>
    <property type="match status" value="1"/>
</dbReference>
<feature type="domain" description="GmrSD restriction endonucleases C-terminal" evidence="1">
    <location>
        <begin position="22"/>
        <end position="113"/>
    </location>
</feature>
<evidence type="ECO:0000313" key="3">
    <source>
        <dbReference type="EMBL" id="XDP50227.1"/>
    </source>
</evidence>
<dbReference type="EMBL" id="CP163380">
    <property type="protein sequence ID" value="XDP50227.1"/>
    <property type="molecule type" value="Genomic_DNA"/>
</dbReference>
<gene>
    <name evidence="2" type="ORF">AB4X21_01995</name>
    <name evidence="3" type="ORF">AB4X21_02195</name>
</gene>
<dbReference type="InterPro" id="IPR011089">
    <property type="entry name" value="GmrSD_C"/>
</dbReference>
<dbReference type="RefSeq" id="WP_369088113.1">
    <property type="nucleotide sequence ID" value="NZ_CP163380.1"/>
</dbReference>
<name>A0AB39LCS5_9STRE</name>
<protein>
    <submittedName>
        <fullName evidence="3">DUF1524 domain-containing protein</fullName>
    </submittedName>
</protein>
<proteinExistence type="predicted"/>